<protein>
    <recommendedName>
        <fullName evidence="1">Dit-like phage tail protein N-terminal domain-containing protein</fullName>
    </recommendedName>
</protein>
<accession>A0A223LIL8</accession>
<dbReference type="KEGG" id="vg:54981689"/>
<dbReference type="Pfam" id="PF21821">
    <property type="entry name" value="Dit_like"/>
    <property type="match status" value="1"/>
</dbReference>
<organism evidence="2 3">
    <name type="scientific">Pseudoalteromonas phage J2-1</name>
    <dbReference type="NCBI Taxonomy" id="2023998"/>
    <lineage>
        <taxon>Viruses</taxon>
        <taxon>Duplodnaviria</taxon>
        <taxon>Heunggongvirae</taxon>
        <taxon>Uroviricota</taxon>
        <taxon>Caudoviricetes</taxon>
        <taxon>Qingdaovirus</taxon>
        <taxon>Qingdaovirus J21</taxon>
    </lineage>
</organism>
<evidence type="ECO:0000313" key="2">
    <source>
        <dbReference type="EMBL" id="ASU03366.1"/>
    </source>
</evidence>
<reference evidence="2 3" key="1">
    <citation type="submission" date="2017-06" db="EMBL/GenBank/DDBJ databases">
        <title>A Novel Lytic Pseudoalteromonas phage Isolated from Qingdao coast of China.</title>
        <authorList>
            <person name="Li H."/>
        </authorList>
    </citation>
    <scope>NUCLEOTIDE SEQUENCE [LARGE SCALE GENOMIC DNA]</scope>
</reference>
<dbReference type="InterPro" id="IPR048494">
    <property type="entry name" value="Dit-like_N"/>
</dbReference>
<dbReference type="Proteomes" id="UP000222256">
    <property type="component" value="Segment"/>
</dbReference>
<sequence length="206" mass="22449">MAKQSVFYFIAPAVEDKESALYRMAATTDIRISRSARATRSRVESGKSLTDNYHLDNWDISFDGVITNVGIYKEGNTFLETSDWISQVNNLREETPIRPLTVVADNIVIENCIITNFTASKSKAEGLGGWRVSLSFQDITFVSKASLVLVQSPSEETKDDVADKTTGNNQTTKGMTEIDKNAVITSQIAVGNAAVSSVDLVTPSEG</sequence>
<name>A0A223LIL8_9CAUD</name>
<keyword evidence="3" id="KW-1185">Reference proteome</keyword>
<dbReference type="RefSeq" id="YP_009791507.1">
    <property type="nucleotide sequence ID" value="NC_047839.1"/>
</dbReference>
<evidence type="ECO:0000259" key="1">
    <source>
        <dbReference type="Pfam" id="PF21821"/>
    </source>
</evidence>
<dbReference type="GeneID" id="54981689"/>
<evidence type="ECO:0000313" key="3">
    <source>
        <dbReference type="Proteomes" id="UP000222256"/>
    </source>
</evidence>
<feature type="domain" description="Dit-like phage tail protein N-terminal" evidence="1">
    <location>
        <begin position="25"/>
        <end position="147"/>
    </location>
</feature>
<dbReference type="EMBL" id="MF370964">
    <property type="protein sequence ID" value="ASU03366.1"/>
    <property type="molecule type" value="Genomic_DNA"/>
</dbReference>
<proteinExistence type="predicted"/>